<accession>A0A830HQU7</accession>
<dbReference type="PANTHER" id="PTHR47909">
    <property type="entry name" value="ALPHA/BETA-HYDROLASES SUPERFAMILY PROTEIN"/>
    <property type="match status" value="1"/>
</dbReference>
<evidence type="ECO:0000313" key="3">
    <source>
        <dbReference type="Proteomes" id="UP000660262"/>
    </source>
</evidence>
<name>A0A830HQU7_9CHLO</name>
<feature type="region of interest" description="Disordered" evidence="1">
    <location>
        <begin position="1"/>
        <end position="24"/>
    </location>
</feature>
<dbReference type="SUPFAM" id="SSF53474">
    <property type="entry name" value="alpha/beta-Hydrolases"/>
    <property type="match status" value="1"/>
</dbReference>
<evidence type="ECO:0000313" key="2">
    <source>
        <dbReference type="EMBL" id="GHP07821.1"/>
    </source>
</evidence>
<protein>
    <recommendedName>
        <fullName evidence="4">GPI inositol-deacylase</fullName>
    </recommendedName>
</protein>
<evidence type="ECO:0000256" key="1">
    <source>
        <dbReference type="SAM" id="MobiDB-lite"/>
    </source>
</evidence>
<dbReference type="Gene3D" id="3.40.50.1820">
    <property type="entry name" value="alpha/beta hydrolase"/>
    <property type="match status" value="1"/>
</dbReference>
<evidence type="ECO:0008006" key="4">
    <source>
        <dbReference type="Google" id="ProtNLM"/>
    </source>
</evidence>
<dbReference type="AlphaFoldDB" id="A0A830HQU7"/>
<gene>
    <name evidence="2" type="ORF">PPROV_000656300</name>
</gene>
<dbReference type="OrthoDB" id="348976at2759"/>
<dbReference type="InterPro" id="IPR029058">
    <property type="entry name" value="AB_hydrolase_fold"/>
</dbReference>
<comment type="caution">
    <text evidence="2">The sequence shown here is derived from an EMBL/GenBank/DDBJ whole genome shotgun (WGS) entry which is preliminary data.</text>
</comment>
<organism evidence="2 3">
    <name type="scientific">Pycnococcus provasolii</name>
    <dbReference type="NCBI Taxonomy" id="41880"/>
    <lineage>
        <taxon>Eukaryota</taxon>
        <taxon>Viridiplantae</taxon>
        <taxon>Chlorophyta</taxon>
        <taxon>Pseudoscourfieldiophyceae</taxon>
        <taxon>Pseudoscourfieldiales</taxon>
        <taxon>Pycnococcaceae</taxon>
        <taxon>Pycnococcus</taxon>
    </lineage>
</organism>
<proteinExistence type="predicted"/>
<keyword evidence="3" id="KW-1185">Reference proteome</keyword>
<dbReference type="PANTHER" id="PTHR47909:SF2">
    <property type="entry name" value="GPI INOSITOL-DEACYLASE"/>
    <property type="match status" value="1"/>
</dbReference>
<sequence length="359" mass="38321">MLCRAPPSHPSHPVRPQSSQSDDLDVERLERDLTAVVIVPGFLCGSKIYEPLVQAMRERGVPATVVPLSAADWLPCAGGRSVRPILERIDSAVRHAAASGKCATEVVGIPDTQLAIPPPRVTPIDRFVDFRNTPGGPFSVGGSQKPDEFPTVLPRGDFPPPPGAPVGRVALVGHSAGGWISRVYLSNRAYGGRVYGGSNLVHSLVTLGTPHAPASGVAFESHSWLHRDRDTSDLERRVRMLAVGSAGYGGGDWGDFTRNSYAFCVGEEGESDEATRARAELLCGDGVTPLSSALDLPGAEQLILDDAISHAPGYPSFVSPELAADFNARQTWYGSDAVLDQWLAWLKDHPLKNHDEGSA</sequence>
<dbReference type="Proteomes" id="UP000660262">
    <property type="component" value="Unassembled WGS sequence"/>
</dbReference>
<dbReference type="EMBL" id="BNJQ01000018">
    <property type="protein sequence ID" value="GHP07821.1"/>
    <property type="molecule type" value="Genomic_DNA"/>
</dbReference>
<reference evidence="2" key="1">
    <citation type="submission" date="2020-10" db="EMBL/GenBank/DDBJ databases">
        <title>Unveiling of a novel bifunctional photoreceptor, Dualchrome1, isolated from a cosmopolitan green alga.</title>
        <authorList>
            <person name="Suzuki S."/>
            <person name="Kawachi M."/>
        </authorList>
    </citation>
    <scope>NUCLEOTIDE SEQUENCE</scope>
    <source>
        <strain evidence="2">NIES 2893</strain>
    </source>
</reference>